<evidence type="ECO:0000313" key="1">
    <source>
        <dbReference type="EMBL" id="CAF2104488.1"/>
    </source>
</evidence>
<evidence type="ECO:0000313" key="2">
    <source>
        <dbReference type="EMBL" id="CAF4384130.1"/>
    </source>
</evidence>
<dbReference type="AlphaFoldDB" id="A0A820N105"/>
<sequence>KQILSGSRPVWESSPKVKNLVSRSATRGLVRY</sequence>
<organism evidence="2 3">
    <name type="scientific">Rotaria magnacalcarata</name>
    <dbReference type="NCBI Taxonomy" id="392030"/>
    <lineage>
        <taxon>Eukaryota</taxon>
        <taxon>Metazoa</taxon>
        <taxon>Spiralia</taxon>
        <taxon>Gnathifera</taxon>
        <taxon>Rotifera</taxon>
        <taxon>Eurotatoria</taxon>
        <taxon>Bdelloidea</taxon>
        <taxon>Philodinida</taxon>
        <taxon>Philodinidae</taxon>
        <taxon>Rotaria</taxon>
    </lineage>
</organism>
<dbReference type="EMBL" id="CAJNRG010008472">
    <property type="protein sequence ID" value="CAF2104488.1"/>
    <property type="molecule type" value="Genomic_DNA"/>
</dbReference>
<feature type="non-terminal residue" evidence="2">
    <location>
        <position position="1"/>
    </location>
</feature>
<evidence type="ECO:0000313" key="3">
    <source>
        <dbReference type="Proteomes" id="UP000663842"/>
    </source>
</evidence>
<comment type="caution">
    <text evidence="2">The sequence shown here is derived from an EMBL/GenBank/DDBJ whole genome shotgun (WGS) entry which is preliminary data.</text>
</comment>
<dbReference type="Proteomes" id="UP000663842">
    <property type="component" value="Unassembled WGS sequence"/>
</dbReference>
<accession>A0A820N105</accession>
<dbReference type="Proteomes" id="UP000663887">
    <property type="component" value="Unassembled WGS sequence"/>
</dbReference>
<proteinExistence type="predicted"/>
<dbReference type="EMBL" id="CAJOBF010020818">
    <property type="protein sequence ID" value="CAF4384130.1"/>
    <property type="molecule type" value="Genomic_DNA"/>
</dbReference>
<gene>
    <name evidence="2" type="ORF">UXM345_LOCUS37561</name>
    <name evidence="1" type="ORF">XDN619_LOCUS19412</name>
</gene>
<reference evidence="2" key="1">
    <citation type="submission" date="2021-02" db="EMBL/GenBank/DDBJ databases">
        <authorList>
            <person name="Nowell W R."/>
        </authorList>
    </citation>
    <scope>NUCLEOTIDE SEQUENCE</scope>
</reference>
<name>A0A820N105_9BILA</name>
<protein>
    <submittedName>
        <fullName evidence="2">Uncharacterized protein</fullName>
    </submittedName>
</protein>